<dbReference type="PANTHER" id="PTHR30212">
    <property type="entry name" value="PROTEIN YIIM"/>
    <property type="match status" value="1"/>
</dbReference>
<evidence type="ECO:0000259" key="1">
    <source>
        <dbReference type="PROSITE" id="PS51340"/>
    </source>
</evidence>
<dbReference type="GO" id="GO:0030170">
    <property type="term" value="F:pyridoxal phosphate binding"/>
    <property type="evidence" value="ECO:0007669"/>
    <property type="project" value="InterPro"/>
</dbReference>
<dbReference type="AlphaFoldDB" id="A0A6J6BJJ9"/>
<sequence length="225" mass="24311">MHRIDPYEFTETDAARTITNLPGIWDELVLGRDAGLVAHLYPDLEGDVADVLPRVWSAMLATGPAFRAAGQLPSGEGTVAGLHRGDGGVPKTPIDEAEIGWRGVVGDRQAARQHHGRPWQALCIWSQEVIDAFAAQGHPIAAGSAGENLTLRGLDWADVRPGTRLRIGGMLCEISSWALPCKKNARWFTGGDFMLMHHDRGPVSRAYATVLEPGVVRTGDTVVLH</sequence>
<proteinExistence type="predicted"/>
<accession>A0A6J6BJJ9</accession>
<dbReference type="InterPro" id="IPR011037">
    <property type="entry name" value="Pyrv_Knase-like_insert_dom_sf"/>
</dbReference>
<organism evidence="2">
    <name type="scientific">freshwater metagenome</name>
    <dbReference type="NCBI Taxonomy" id="449393"/>
    <lineage>
        <taxon>unclassified sequences</taxon>
        <taxon>metagenomes</taxon>
        <taxon>ecological metagenomes</taxon>
    </lineage>
</organism>
<dbReference type="PANTHER" id="PTHR30212:SF2">
    <property type="entry name" value="PROTEIN YIIM"/>
    <property type="match status" value="1"/>
</dbReference>
<dbReference type="SUPFAM" id="SSF50800">
    <property type="entry name" value="PK beta-barrel domain-like"/>
    <property type="match status" value="1"/>
</dbReference>
<gene>
    <name evidence="2" type="ORF">UFOPK1493_00130</name>
</gene>
<dbReference type="Pfam" id="PF03473">
    <property type="entry name" value="MOSC"/>
    <property type="match status" value="1"/>
</dbReference>
<name>A0A6J6BJJ9_9ZZZZ</name>
<dbReference type="Gene3D" id="2.40.33.20">
    <property type="entry name" value="PK beta-barrel domain-like"/>
    <property type="match status" value="1"/>
</dbReference>
<feature type="domain" description="MOSC" evidence="1">
    <location>
        <begin position="91"/>
        <end position="225"/>
    </location>
</feature>
<dbReference type="GO" id="GO:0003824">
    <property type="term" value="F:catalytic activity"/>
    <property type="evidence" value="ECO:0007669"/>
    <property type="project" value="InterPro"/>
</dbReference>
<reference evidence="2" key="1">
    <citation type="submission" date="2020-05" db="EMBL/GenBank/DDBJ databases">
        <authorList>
            <person name="Chiriac C."/>
            <person name="Salcher M."/>
            <person name="Ghai R."/>
            <person name="Kavagutti S V."/>
        </authorList>
    </citation>
    <scope>NUCLEOTIDE SEQUENCE</scope>
</reference>
<evidence type="ECO:0000313" key="2">
    <source>
        <dbReference type="EMBL" id="CAB4538579.1"/>
    </source>
</evidence>
<protein>
    <submittedName>
        <fullName evidence="2">Unannotated protein</fullName>
    </submittedName>
</protein>
<dbReference type="InterPro" id="IPR052353">
    <property type="entry name" value="Benzoxazolinone_Detox_Enz"/>
</dbReference>
<dbReference type="GO" id="GO:0030151">
    <property type="term" value="F:molybdenum ion binding"/>
    <property type="evidence" value="ECO:0007669"/>
    <property type="project" value="InterPro"/>
</dbReference>
<dbReference type="InterPro" id="IPR005302">
    <property type="entry name" value="MoCF_Sase_C"/>
</dbReference>
<dbReference type="PROSITE" id="PS51340">
    <property type="entry name" value="MOSC"/>
    <property type="match status" value="1"/>
</dbReference>
<dbReference type="EMBL" id="CAEZSR010000003">
    <property type="protein sequence ID" value="CAB4538579.1"/>
    <property type="molecule type" value="Genomic_DNA"/>
</dbReference>